<name>A0ABT3A2C5_9RHOB</name>
<dbReference type="Pfam" id="PF08125">
    <property type="entry name" value="Mannitol_dh_C"/>
    <property type="match status" value="1"/>
</dbReference>
<dbReference type="Gene3D" id="1.10.1040.10">
    <property type="entry name" value="N-(1-d-carboxylethyl)-l-norvaline Dehydrogenase, domain 2"/>
    <property type="match status" value="1"/>
</dbReference>
<proteinExistence type="predicted"/>
<dbReference type="SUPFAM" id="SSF48179">
    <property type="entry name" value="6-phosphogluconate dehydrogenase C-terminal domain-like"/>
    <property type="match status" value="1"/>
</dbReference>
<evidence type="ECO:0000313" key="3">
    <source>
        <dbReference type="Proteomes" id="UP001526166"/>
    </source>
</evidence>
<keyword evidence="3" id="KW-1185">Reference proteome</keyword>
<evidence type="ECO:0000259" key="1">
    <source>
        <dbReference type="Pfam" id="PF08125"/>
    </source>
</evidence>
<sequence>MKIRMLNGGHQIIADLGELLSVETISGTMQHPAIRAAFEKIEREEIMPHIAAVEGFTPEQYLALLLNRFGNPMIVDTTRRVAFDGSSRHPGFVLGSVRDGLKAGTPVEGLALIEAAWARMCAGTRDDGSVIEPNDPFWGALCAEAQKAKSDPRSWLEQRQTYGDLADDPHFADAFAKWLALFWAVGTQSTLELYLNR</sequence>
<evidence type="ECO:0000313" key="2">
    <source>
        <dbReference type="EMBL" id="MCV2880166.1"/>
    </source>
</evidence>
<dbReference type="PANTHER" id="PTHR43362:SF1">
    <property type="entry name" value="MANNITOL DEHYDROGENASE 2-RELATED"/>
    <property type="match status" value="1"/>
</dbReference>
<organism evidence="2 3">
    <name type="scientific">Sedimentimonas flavescens</name>
    <dbReference type="NCBI Taxonomy" id="2851012"/>
    <lineage>
        <taxon>Bacteria</taxon>
        <taxon>Pseudomonadati</taxon>
        <taxon>Pseudomonadota</taxon>
        <taxon>Alphaproteobacteria</taxon>
        <taxon>Rhodobacterales</taxon>
        <taxon>Rhodobacter group</taxon>
        <taxon>Sedimentimonas</taxon>
    </lineage>
</organism>
<dbReference type="InterPro" id="IPR013118">
    <property type="entry name" value="Mannitol_DH_C"/>
</dbReference>
<dbReference type="PANTHER" id="PTHR43362">
    <property type="entry name" value="MANNITOL DEHYDROGENASE DSF1-RELATED"/>
    <property type="match status" value="1"/>
</dbReference>
<dbReference type="InterPro" id="IPR050988">
    <property type="entry name" value="Mannitol_DH/Oxidoreductase"/>
</dbReference>
<protein>
    <recommendedName>
        <fullName evidence="1">Mannitol dehydrogenase C-terminal domain-containing protein</fullName>
    </recommendedName>
</protein>
<dbReference type="RefSeq" id="WP_263848528.1">
    <property type="nucleotide sequence ID" value="NZ_JAOWKW010000014.1"/>
</dbReference>
<feature type="domain" description="Mannitol dehydrogenase C-terminal" evidence="1">
    <location>
        <begin position="1"/>
        <end position="177"/>
    </location>
</feature>
<comment type="caution">
    <text evidence="2">The sequence shown here is derived from an EMBL/GenBank/DDBJ whole genome shotgun (WGS) entry which is preliminary data.</text>
</comment>
<dbReference type="InterPro" id="IPR008927">
    <property type="entry name" value="6-PGluconate_DH-like_C_sf"/>
</dbReference>
<reference evidence="2 3" key="1">
    <citation type="submission" date="2022-10" db="EMBL/GenBank/DDBJ databases">
        <title>Sinirhodobacter sp. nov., isolated from ocean surface sediments.</title>
        <authorList>
            <person name="He W."/>
            <person name="Wang L."/>
            <person name="Zhang D.-F."/>
        </authorList>
    </citation>
    <scope>NUCLEOTIDE SEQUENCE [LARGE SCALE GENOMIC DNA]</scope>
    <source>
        <strain evidence="2 3">WL0115</strain>
    </source>
</reference>
<dbReference type="InterPro" id="IPR013328">
    <property type="entry name" value="6PGD_dom2"/>
</dbReference>
<accession>A0ABT3A2C5</accession>
<gene>
    <name evidence="2" type="ORF">OE699_15070</name>
</gene>
<dbReference type="Proteomes" id="UP001526166">
    <property type="component" value="Unassembled WGS sequence"/>
</dbReference>
<dbReference type="EMBL" id="JAOWKW010000014">
    <property type="protein sequence ID" value="MCV2880166.1"/>
    <property type="molecule type" value="Genomic_DNA"/>
</dbReference>